<protein>
    <recommendedName>
        <fullName evidence="4">Secreted protein</fullName>
    </recommendedName>
</protein>
<feature type="signal peptide" evidence="1">
    <location>
        <begin position="1"/>
        <end position="20"/>
    </location>
</feature>
<proteinExistence type="predicted"/>
<accession>A0AAD7MRR1</accession>
<dbReference type="Proteomes" id="UP001215598">
    <property type="component" value="Unassembled WGS sequence"/>
</dbReference>
<comment type="caution">
    <text evidence="2">The sequence shown here is derived from an EMBL/GenBank/DDBJ whole genome shotgun (WGS) entry which is preliminary data.</text>
</comment>
<evidence type="ECO:0000256" key="1">
    <source>
        <dbReference type="SAM" id="SignalP"/>
    </source>
</evidence>
<name>A0AAD7MRR1_9AGAR</name>
<keyword evidence="3" id="KW-1185">Reference proteome</keyword>
<sequence length="81" mass="9541">MPPRSLRMILMMLCLLRARTLRLLVNPDRATNHLPRMNGLTLNSEREGVMDHFATNNLWCQLTTLNLWRRQRAKASLFLTH</sequence>
<evidence type="ECO:0008006" key="4">
    <source>
        <dbReference type="Google" id="ProtNLM"/>
    </source>
</evidence>
<reference evidence="2" key="1">
    <citation type="submission" date="2023-03" db="EMBL/GenBank/DDBJ databases">
        <title>Massive genome expansion in bonnet fungi (Mycena s.s.) driven by repeated elements and novel gene families across ecological guilds.</title>
        <authorList>
            <consortium name="Lawrence Berkeley National Laboratory"/>
            <person name="Harder C.B."/>
            <person name="Miyauchi S."/>
            <person name="Viragh M."/>
            <person name="Kuo A."/>
            <person name="Thoen E."/>
            <person name="Andreopoulos B."/>
            <person name="Lu D."/>
            <person name="Skrede I."/>
            <person name="Drula E."/>
            <person name="Henrissat B."/>
            <person name="Morin E."/>
            <person name="Kohler A."/>
            <person name="Barry K."/>
            <person name="LaButti K."/>
            <person name="Morin E."/>
            <person name="Salamov A."/>
            <person name="Lipzen A."/>
            <person name="Mereny Z."/>
            <person name="Hegedus B."/>
            <person name="Baldrian P."/>
            <person name="Stursova M."/>
            <person name="Weitz H."/>
            <person name="Taylor A."/>
            <person name="Grigoriev I.V."/>
            <person name="Nagy L.G."/>
            <person name="Martin F."/>
            <person name="Kauserud H."/>
        </authorList>
    </citation>
    <scope>NUCLEOTIDE SEQUENCE</scope>
    <source>
        <strain evidence="2">CBHHK182m</strain>
    </source>
</reference>
<dbReference type="EMBL" id="JARKIB010000161">
    <property type="protein sequence ID" value="KAJ7730196.1"/>
    <property type="molecule type" value="Genomic_DNA"/>
</dbReference>
<feature type="chain" id="PRO_5042137922" description="Secreted protein" evidence="1">
    <location>
        <begin position="21"/>
        <end position="81"/>
    </location>
</feature>
<organism evidence="2 3">
    <name type="scientific">Mycena metata</name>
    <dbReference type="NCBI Taxonomy" id="1033252"/>
    <lineage>
        <taxon>Eukaryota</taxon>
        <taxon>Fungi</taxon>
        <taxon>Dikarya</taxon>
        <taxon>Basidiomycota</taxon>
        <taxon>Agaricomycotina</taxon>
        <taxon>Agaricomycetes</taxon>
        <taxon>Agaricomycetidae</taxon>
        <taxon>Agaricales</taxon>
        <taxon>Marasmiineae</taxon>
        <taxon>Mycenaceae</taxon>
        <taxon>Mycena</taxon>
    </lineage>
</organism>
<evidence type="ECO:0000313" key="3">
    <source>
        <dbReference type="Proteomes" id="UP001215598"/>
    </source>
</evidence>
<keyword evidence="1" id="KW-0732">Signal</keyword>
<evidence type="ECO:0000313" key="2">
    <source>
        <dbReference type="EMBL" id="KAJ7730196.1"/>
    </source>
</evidence>
<gene>
    <name evidence="2" type="ORF">B0H16DRAFT_1585723</name>
</gene>
<dbReference type="AlphaFoldDB" id="A0AAD7MRR1"/>